<proteinExistence type="predicted"/>
<dbReference type="CDD" id="cd17932">
    <property type="entry name" value="DEXQc_UvrD"/>
    <property type="match status" value="1"/>
</dbReference>
<organism evidence="17 18">
    <name type="scientific">Microbacterium faecale</name>
    <dbReference type="NCBI Taxonomy" id="1804630"/>
    <lineage>
        <taxon>Bacteria</taxon>
        <taxon>Bacillati</taxon>
        <taxon>Actinomycetota</taxon>
        <taxon>Actinomycetes</taxon>
        <taxon>Micrococcales</taxon>
        <taxon>Microbacteriaceae</taxon>
        <taxon>Microbacterium</taxon>
    </lineage>
</organism>
<dbReference type="GO" id="GO:0005524">
    <property type="term" value="F:ATP binding"/>
    <property type="evidence" value="ECO:0007669"/>
    <property type="project" value="UniProtKB-UniRule"/>
</dbReference>
<dbReference type="PROSITE" id="PS51217">
    <property type="entry name" value="UVRD_HELICASE_CTER"/>
    <property type="match status" value="1"/>
</dbReference>
<keyword evidence="7 14" id="KW-0067">ATP-binding</keyword>
<evidence type="ECO:0000259" key="16">
    <source>
        <dbReference type="PROSITE" id="PS51217"/>
    </source>
</evidence>
<evidence type="ECO:0000256" key="13">
    <source>
        <dbReference type="ARBA" id="ARBA00048988"/>
    </source>
</evidence>
<evidence type="ECO:0000313" key="17">
    <source>
        <dbReference type="EMBL" id="GGD36497.1"/>
    </source>
</evidence>
<feature type="domain" description="UvrD-like helicase ATP-binding" evidence="15">
    <location>
        <begin position="20"/>
        <end position="403"/>
    </location>
</feature>
<sequence length="1141" mass="125827">MTATPLSLSADVIMRAVGSFAPTPRQRAVIEAPLEPALVIAGAGSGKTATMSARVLWLVANGHVRADEILGLTFTRKAAGELSERISARLADLDEFGRRGLLPHLDTIVETSEFTRIERAPAGPARDAVRRDVLDAFARDLGAERDERPLIDRLLDQVRVSTYNAFADAVVRENASRIGRDPDAAMLSSSAAWIIARHVAIHADDLGLDELDKGVGRIADAILSLSGDLLENRPTSNADGRTLADRVRGYASELSAALEPFADPLSARPAAWDRAYGSLTSLPRLLELVARYDREKQRRGVLDFADQVAGALEVVERAPDVADEIRNQYRVVLLDEYQDTSVLQTRLLSTLFRDESVMAVGDPNQAIYTWRGASADGIHSFPRAFAHERVCHRFSLMTSWRNEQVVLNAANRLVRPLAGSSDGVEPLGARDGAGDGLLDIEFAHTVDDEARHVAEWFGDRIADHDAAEHADRHSGAILFRQKKHMRRFADALADRGIPHRILGLGGLLDVPEVTDVVCALRVIDDPGAGSALIRLLVGPRFAVGVADMAALYDLASRLAEQDASGARLSEEVRQRVRASAGIDEQVSIIDGLDAIRTRRHGSRLFADFSEQGIARLTEAAELFDRLRAAATGPIPDLIRMIEQELRLDVELAANETRGEARTAGAQLRAFTEEVRAFLSVDDRATIGSVLAWLDYAERADDLMPRTEPAEPGVVQLLTIHGSKGLEWDSVVVARVVDGELPAGSRDISGGFAFGRLPYVFRGDAAALPRFSWQAPEIRPADPEALRDAKRDLKDAFDAFADANRAYHAEEERRLAYVAVTRARANLLLTGSRWSGQKRPKQPSPFLAEVLEELGREPLAPIDDDENPYDGAGVTLAWPVDALGARRQRVAAAAERVTSAGVAEPTAELARLLAEREATARRARTAIPTRVPASRFKDYVVDFDATLTEIERPMPERPFRQTRLGTLFHQWVEQRSGLIGATLTPDDALWEIDDDEYGAAGGASAEDERDLARLRKIFERSEWAPLQPIEVETEVDFALALDDGAPPHIMICKLDAVYRREDRGGRIEIVDWKTGKAPTDRRQRDERMLQLALYRLAYHRRHGVPLDEIDVALYYVSDDLVIRDESPLTEHELVDRWRAARR</sequence>
<comment type="caution">
    <text evidence="17">The sequence shown here is derived from an EMBL/GenBank/DDBJ whole genome shotgun (WGS) entry which is preliminary data.</text>
</comment>
<evidence type="ECO:0000256" key="5">
    <source>
        <dbReference type="ARBA" id="ARBA00022806"/>
    </source>
</evidence>
<evidence type="ECO:0000256" key="10">
    <source>
        <dbReference type="ARBA" id="ARBA00023235"/>
    </source>
</evidence>
<keyword evidence="1" id="KW-0540">Nuclease</keyword>
<evidence type="ECO:0000256" key="9">
    <source>
        <dbReference type="ARBA" id="ARBA00023204"/>
    </source>
</evidence>
<dbReference type="GO" id="GO:0000725">
    <property type="term" value="P:recombinational repair"/>
    <property type="evidence" value="ECO:0007669"/>
    <property type="project" value="TreeGrafter"/>
</dbReference>
<dbReference type="PROSITE" id="PS51198">
    <property type="entry name" value="UVRD_HELICASE_ATP_BIND"/>
    <property type="match status" value="1"/>
</dbReference>
<evidence type="ECO:0000256" key="12">
    <source>
        <dbReference type="ARBA" id="ARBA00034808"/>
    </source>
</evidence>
<comment type="catalytic activity">
    <reaction evidence="11">
        <text>Couples ATP hydrolysis with the unwinding of duplex DNA by translocating in the 3'-5' direction.</text>
        <dbReference type="EC" id="5.6.2.4"/>
    </reaction>
</comment>
<name>A0A916YA30_9MICO</name>
<evidence type="ECO:0000256" key="7">
    <source>
        <dbReference type="ARBA" id="ARBA00022840"/>
    </source>
</evidence>
<evidence type="ECO:0000256" key="14">
    <source>
        <dbReference type="PROSITE-ProRule" id="PRU00560"/>
    </source>
</evidence>
<dbReference type="Pfam" id="PF12705">
    <property type="entry name" value="PDDEXK_1"/>
    <property type="match status" value="1"/>
</dbReference>
<evidence type="ECO:0000256" key="3">
    <source>
        <dbReference type="ARBA" id="ARBA00022763"/>
    </source>
</evidence>
<dbReference type="GO" id="GO:0004527">
    <property type="term" value="F:exonuclease activity"/>
    <property type="evidence" value="ECO:0007669"/>
    <property type="project" value="UniProtKB-KW"/>
</dbReference>
<evidence type="ECO:0000256" key="1">
    <source>
        <dbReference type="ARBA" id="ARBA00022722"/>
    </source>
</evidence>
<dbReference type="GO" id="GO:0005829">
    <property type="term" value="C:cytosol"/>
    <property type="evidence" value="ECO:0007669"/>
    <property type="project" value="TreeGrafter"/>
</dbReference>
<keyword evidence="4 14" id="KW-0378">Hydrolase</keyword>
<dbReference type="Pfam" id="PF13361">
    <property type="entry name" value="UvrD_C"/>
    <property type="match status" value="2"/>
</dbReference>
<evidence type="ECO:0000313" key="18">
    <source>
        <dbReference type="Proteomes" id="UP000633205"/>
    </source>
</evidence>
<dbReference type="PANTHER" id="PTHR11070">
    <property type="entry name" value="UVRD / RECB / PCRA DNA HELICASE FAMILY MEMBER"/>
    <property type="match status" value="1"/>
</dbReference>
<evidence type="ECO:0000256" key="6">
    <source>
        <dbReference type="ARBA" id="ARBA00022839"/>
    </source>
</evidence>
<dbReference type="Gene3D" id="3.40.50.300">
    <property type="entry name" value="P-loop containing nucleotide triphosphate hydrolases"/>
    <property type="match status" value="4"/>
</dbReference>
<dbReference type="Proteomes" id="UP000633205">
    <property type="component" value="Unassembled WGS sequence"/>
</dbReference>
<accession>A0A916YA30</accession>
<feature type="domain" description="UvrD-like helicase C-terminal" evidence="16">
    <location>
        <begin position="404"/>
        <end position="724"/>
    </location>
</feature>
<keyword evidence="10" id="KW-0413">Isomerase</keyword>
<dbReference type="GO" id="GO:0003677">
    <property type="term" value="F:DNA binding"/>
    <property type="evidence" value="ECO:0007669"/>
    <property type="project" value="UniProtKB-KW"/>
</dbReference>
<dbReference type="PANTHER" id="PTHR11070:SF55">
    <property type="entry name" value="DNA 3'-5' HELICASE"/>
    <property type="match status" value="1"/>
</dbReference>
<reference evidence="17" key="2">
    <citation type="submission" date="2020-09" db="EMBL/GenBank/DDBJ databases">
        <authorList>
            <person name="Sun Q."/>
            <person name="Zhou Y."/>
        </authorList>
    </citation>
    <scope>NUCLEOTIDE SEQUENCE</scope>
    <source>
        <strain evidence="17">CGMCC 1.15152</strain>
    </source>
</reference>
<dbReference type="InterPro" id="IPR038726">
    <property type="entry name" value="PDDEXK_AddAB-type"/>
</dbReference>
<keyword evidence="9" id="KW-0234">DNA repair</keyword>
<dbReference type="RefSeq" id="WP_188711784.1">
    <property type="nucleotide sequence ID" value="NZ_BMHO01000001.1"/>
</dbReference>
<protein>
    <recommendedName>
        <fullName evidence="12">DNA 3'-5' helicase</fullName>
        <ecNumber evidence="12">5.6.2.4</ecNumber>
    </recommendedName>
</protein>
<dbReference type="SUPFAM" id="SSF52540">
    <property type="entry name" value="P-loop containing nucleoside triphosphate hydrolases"/>
    <property type="match status" value="1"/>
</dbReference>
<keyword evidence="6" id="KW-0269">Exonuclease</keyword>
<dbReference type="GO" id="GO:0033202">
    <property type="term" value="C:DNA helicase complex"/>
    <property type="evidence" value="ECO:0007669"/>
    <property type="project" value="TreeGrafter"/>
</dbReference>
<dbReference type="EMBL" id="BMHO01000001">
    <property type="protein sequence ID" value="GGD36497.1"/>
    <property type="molecule type" value="Genomic_DNA"/>
</dbReference>
<evidence type="ECO:0000256" key="8">
    <source>
        <dbReference type="ARBA" id="ARBA00023125"/>
    </source>
</evidence>
<dbReference type="InterPro" id="IPR014017">
    <property type="entry name" value="DNA_helicase_UvrD-like_C"/>
</dbReference>
<keyword evidence="3" id="KW-0227">DNA damage</keyword>
<dbReference type="Gene3D" id="3.90.320.10">
    <property type="match status" value="1"/>
</dbReference>
<dbReference type="InterPro" id="IPR000212">
    <property type="entry name" value="DNA_helicase_UvrD/REP"/>
</dbReference>
<dbReference type="EC" id="5.6.2.4" evidence="12"/>
<keyword evidence="5 14" id="KW-0347">Helicase</keyword>
<dbReference type="GO" id="GO:0043138">
    <property type="term" value="F:3'-5' DNA helicase activity"/>
    <property type="evidence" value="ECO:0007669"/>
    <property type="project" value="UniProtKB-EC"/>
</dbReference>
<dbReference type="Gene3D" id="1.10.486.10">
    <property type="entry name" value="PCRA, domain 4"/>
    <property type="match status" value="1"/>
</dbReference>
<feature type="binding site" evidence="14">
    <location>
        <begin position="41"/>
        <end position="48"/>
    </location>
    <ligand>
        <name>ATP</name>
        <dbReference type="ChEBI" id="CHEBI:30616"/>
    </ligand>
</feature>
<dbReference type="InterPro" id="IPR027417">
    <property type="entry name" value="P-loop_NTPase"/>
</dbReference>
<dbReference type="InterPro" id="IPR014016">
    <property type="entry name" value="UvrD-like_ATP-bd"/>
</dbReference>
<dbReference type="AlphaFoldDB" id="A0A916YA30"/>
<dbReference type="Pfam" id="PF00580">
    <property type="entry name" value="UvrD-helicase"/>
    <property type="match status" value="1"/>
</dbReference>
<reference evidence="17" key="1">
    <citation type="journal article" date="2014" name="Int. J. Syst. Evol. Microbiol.">
        <title>Complete genome sequence of Corynebacterium casei LMG S-19264T (=DSM 44701T), isolated from a smear-ripened cheese.</title>
        <authorList>
            <consortium name="US DOE Joint Genome Institute (JGI-PGF)"/>
            <person name="Walter F."/>
            <person name="Albersmeier A."/>
            <person name="Kalinowski J."/>
            <person name="Ruckert C."/>
        </authorList>
    </citation>
    <scope>NUCLEOTIDE SEQUENCE</scope>
    <source>
        <strain evidence="17">CGMCC 1.15152</strain>
    </source>
</reference>
<keyword evidence="18" id="KW-1185">Reference proteome</keyword>
<dbReference type="InterPro" id="IPR011604">
    <property type="entry name" value="PDDEXK-like_dom_sf"/>
</dbReference>
<evidence type="ECO:0000256" key="2">
    <source>
        <dbReference type="ARBA" id="ARBA00022741"/>
    </source>
</evidence>
<evidence type="ECO:0000256" key="11">
    <source>
        <dbReference type="ARBA" id="ARBA00034617"/>
    </source>
</evidence>
<gene>
    <name evidence="17" type="ORF">GCM10010915_16410</name>
</gene>
<keyword evidence="8" id="KW-0238">DNA-binding</keyword>
<evidence type="ECO:0000256" key="4">
    <source>
        <dbReference type="ARBA" id="ARBA00022801"/>
    </source>
</evidence>
<comment type="catalytic activity">
    <reaction evidence="13">
        <text>ATP + H2O = ADP + phosphate + H(+)</text>
        <dbReference type="Rhea" id="RHEA:13065"/>
        <dbReference type="ChEBI" id="CHEBI:15377"/>
        <dbReference type="ChEBI" id="CHEBI:15378"/>
        <dbReference type="ChEBI" id="CHEBI:30616"/>
        <dbReference type="ChEBI" id="CHEBI:43474"/>
        <dbReference type="ChEBI" id="CHEBI:456216"/>
        <dbReference type="EC" id="5.6.2.4"/>
    </reaction>
</comment>
<keyword evidence="2 14" id="KW-0547">Nucleotide-binding</keyword>
<evidence type="ECO:0000259" key="15">
    <source>
        <dbReference type="PROSITE" id="PS51198"/>
    </source>
</evidence>